<dbReference type="SUPFAM" id="SSF74650">
    <property type="entry name" value="Galactose mutarotase-like"/>
    <property type="match status" value="1"/>
</dbReference>
<feature type="domain" description="GH15-like" evidence="1">
    <location>
        <begin position="265"/>
        <end position="581"/>
    </location>
</feature>
<protein>
    <submittedName>
        <fullName evidence="2">Glycoside hydrolase family 15 protein</fullName>
    </submittedName>
</protein>
<comment type="caution">
    <text evidence="2">The sequence shown here is derived from an EMBL/GenBank/DDBJ whole genome shotgun (WGS) entry which is preliminary data.</text>
</comment>
<dbReference type="PANTHER" id="PTHR31616">
    <property type="entry name" value="TREHALASE"/>
    <property type="match status" value="1"/>
</dbReference>
<gene>
    <name evidence="2" type="ORF">ACFO1S_10945</name>
</gene>
<dbReference type="Pfam" id="PF00723">
    <property type="entry name" value="Glyco_hydro_15"/>
    <property type="match status" value="1"/>
</dbReference>
<evidence type="ECO:0000313" key="2">
    <source>
        <dbReference type="EMBL" id="MFC4303955.1"/>
    </source>
</evidence>
<sequence>MSNKPFLIDSIIGNGRMLGSLGRSGRLHRLWWPHIDHSQHVDLIRTGIQFAGERTVWFDEEDGQWERRISYMPGTNITVAESSHPRFPIAVRQQDYTLPGRDVLVRHYTFRNVSNGALSFRFVWHSSLHVNESELYNTTLFNEPNDAIVHYHHRAFFAVSGTSPCSQFQCGFAGEAAENGHLNGQEIEMQSDGALLWDVDGLPAGESKTFAVYLAAGSTLTESLEQLAFVKQHPAEHWLRLTEAYWHAQLREARRCPGGPADIAELYERSVLMFKLMADSRTGSLLAAPEVDERHVRCGGYAYCWGRDAAFITTALDRCGLTDASRRFYEWTLRAQEPDGSWQQRHYHDGSLAPSWGLQIDEGGSILWGMWQHYETTRDESFAHAVWPAVRKGAEFLTAFLDPNTGLPLPSIDLWEERNGEHTYSAAAVCGGIRAAAAFARLMGDADSAGHWEKIADGIADAIVAQCWNESESSFYRGLHLKVDGSRYDQAVSSGAEGSVQYTSKGYPVHRLKFDPVIDISLLGLSVPFGVLPPDHEYMTRLADTIERRLLSPVVGGIKRYEDDHYIGGNPWILTTLWLAHYRIAIGQYEAARTLLQWAVDHRTDIGLLPEQVDKETGQPAWIVPLTWSHAMFVLAVDRLADAGQWPETAS</sequence>
<dbReference type="InterPro" id="IPR011013">
    <property type="entry name" value="Gal_mutarotase_sf_dom"/>
</dbReference>
<dbReference type="Gene3D" id="1.50.10.10">
    <property type="match status" value="1"/>
</dbReference>
<reference evidence="3" key="1">
    <citation type="journal article" date="2019" name="Int. J. Syst. Evol. Microbiol.">
        <title>The Global Catalogue of Microorganisms (GCM) 10K type strain sequencing project: providing services to taxonomists for standard genome sequencing and annotation.</title>
        <authorList>
            <consortium name="The Broad Institute Genomics Platform"/>
            <consortium name="The Broad Institute Genome Sequencing Center for Infectious Disease"/>
            <person name="Wu L."/>
            <person name="Ma J."/>
        </authorList>
    </citation>
    <scope>NUCLEOTIDE SEQUENCE [LARGE SCALE GENOMIC DNA]</scope>
    <source>
        <strain evidence="3">CGMCC 4.1641</strain>
    </source>
</reference>
<proteinExistence type="predicted"/>
<dbReference type="InterPro" id="IPR008928">
    <property type="entry name" value="6-hairpin_glycosidase_sf"/>
</dbReference>
<evidence type="ECO:0000259" key="1">
    <source>
        <dbReference type="Pfam" id="PF00723"/>
    </source>
</evidence>
<dbReference type="RefSeq" id="WP_378126759.1">
    <property type="nucleotide sequence ID" value="NZ_JBHSED010000016.1"/>
</dbReference>
<dbReference type="Proteomes" id="UP001595755">
    <property type="component" value="Unassembled WGS sequence"/>
</dbReference>
<dbReference type="SUPFAM" id="SSF48208">
    <property type="entry name" value="Six-hairpin glycosidases"/>
    <property type="match status" value="1"/>
</dbReference>
<dbReference type="InterPro" id="IPR011613">
    <property type="entry name" value="GH15-like"/>
</dbReference>
<organism evidence="2 3">
    <name type="scientific">Cohnella boryungensis</name>
    <dbReference type="NCBI Taxonomy" id="768479"/>
    <lineage>
        <taxon>Bacteria</taxon>
        <taxon>Bacillati</taxon>
        <taxon>Bacillota</taxon>
        <taxon>Bacilli</taxon>
        <taxon>Bacillales</taxon>
        <taxon>Paenibacillaceae</taxon>
        <taxon>Cohnella</taxon>
    </lineage>
</organism>
<evidence type="ECO:0000313" key="3">
    <source>
        <dbReference type="Proteomes" id="UP001595755"/>
    </source>
</evidence>
<accession>A0ABV8S9G8</accession>
<dbReference type="InterPro" id="IPR014718">
    <property type="entry name" value="GH-type_carb-bd"/>
</dbReference>
<dbReference type="EMBL" id="JBHSED010000016">
    <property type="protein sequence ID" value="MFC4303955.1"/>
    <property type="molecule type" value="Genomic_DNA"/>
</dbReference>
<dbReference type="Gene3D" id="2.70.98.10">
    <property type="match status" value="1"/>
</dbReference>
<dbReference type="InterPro" id="IPR012341">
    <property type="entry name" value="6hp_glycosidase-like_sf"/>
</dbReference>
<dbReference type="GO" id="GO:0016787">
    <property type="term" value="F:hydrolase activity"/>
    <property type="evidence" value="ECO:0007669"/>
    <property type="project" value="UniProtKB-KW"/>
</dbReference>
<name>A0ABV8S9G8_9BACL</name>
<dbReference type="PANTHER" id="PTHR31616:SF0">
    <property type="entry name" value="GLUCAN 1,4-ALPHA-GLUCOSIDASE"/>
    <property type="match status" value="1"/>
</dbReference>
<keyword evidence="2" id="KW-0378">Hydrolase</keyword>
<keyword evidence="3" id="KW-1185">Reference proteome</keyword>